<dbReference type="Proteomes" id="UP000649955">
    <property type="component" value="Unassembled WGS sequence"/>
</dbReference>
<name>A0ABQ3K4C8_9PSEU</name>
<dbReference type="EMBL" id="BNAW01000005">
    <property type="protein sequence ID" value="GHG03329.1"/>
    <property type="molecule type" value="Genomic_DNA"/>
</dbReference>
<sequence>MWGHVSVRDPDGRGIWIKAPGWGLEEIREDRVQLVSFDAEVLAGEGSPHKECHITWTSSGGSRS</sequence>
<evidence type="ECO:0000313" key="3">
    <source>
        <dbReference type="Proteomes" id="UP000649955"/>
    </source>
</evidence>
<evidence type="ECO:0000259" key="1">
    <source>
        <dbReference type="Pfam" id="PF00596"/>
    </source>
</evidence>
<comment type="caution">
    <text evidence="2">The sequence shown here is derived from an EMBL/GenBank/DDBJ whole genome shotgun (WGS) entry which is preliminary data.</text>
</comment>
<gene>
    <name evidence="2" type="ORF">GCM10017567_18660</name>
</gene>
<dbReference type="InterPro" id="IPR001303">
    <property type="entry name" value="Aldolase_II/adducin_N"/>
</dbReference>
<feature type="domain" description="Class II aldolase/adducin N-terminal" evidence="1">
    <location>
        <begin position="1"/>
        <end position="52"/>
    </location>
</feature>
<reference evidence="3" key="1">
    <citation type="journal article" date="2019" name="Int. J. Syst. Evol. Microbiol.">
        <title>The Global Catalogue of Microorganisms (GCM) 10K type strain sequencing project: providing services to taxonomists for standard genome sequencing and annotation.</title>
        <authorList>
            <consortium name="The Broad Institute Genomics Platform"/>
            <consortium name="The Broad Institute Genome Sequencing Center for Infectious Disease"/>
            <person name="Wu L."/>
            <person name="Ma J."/>
        </authorList>
    </citation>
    <scope>NUCLEOTIDE SEQUENCE [LARGE SCALE GENOMIC DNA]</scope>
    <source>
        <strain evidence="3">CGMCC 4.7680</strain>
    </source>
</reference>
<dbReference type="SUPFAM" id="SSF53639">
    <property type="entry name" value="AraD/HMP-PK domain-like"/>
    <property type="match status" value="1"/>
</dbReference>
<evidence type="ECO:0000313" key="2">
    <source>
        <dbReference type="EMBL" id="GHG03329.1"/>
    </source>
</evidence>
<dbReference type="Pfam" id="PF00596">
    <property type="entry name" value="Aldolase_II"/>
    <property type="match status" value="1"/>
</dbReference>
<organism evidence="2 3">
    <name type="scientific">Amycolatopsis bullii</name>
    <dbReference type="NCBI Taxonomy" id="941987"/>
    <lineage>
        <taxon>Bacteria</taxon>
        <taxon>Bacillati</taxon>
        <taxon>Actinomycetota</taxon>
        <taxon>Actinomycetes</taxon>
        <taxon>Pseudonocardiales</taxon>
        <taxon>Pseudonocardiaceae</taxon>
        <taxon>Amycolatopsis</taxon>
    </lineage>
</organism>
<dbReference type="Gene3D" id="3.40.225.10">
    <property type="entry name" value="Class II aldolase/adducin N-terminal domain"/>
    <property type="match status" value="1"/>
</dbReference>
<keyword evidence="3" id="KW-1185">Reference proteome</keyword>
<protein>
    <recommendedName>
        <fullName evidence="1">Class II aldolase/adducin N-terminal domain-containing protein</fullName>
    </recommendedName>
</protein>
<accession>A0ABQ3K4C8</accession>
<proteinExistence type="predicted"/>
<dbReference type="InterPro" id="IPR036409">
    <property type="entry name" value="Aldolase_II/adducin_N_sf"/>
</dbReference>